<proteinExistence type="predicted"/>
<feature type="transmembrane region" description="Helical" evidence="1">
    <location>
        <begin position="6"/>
        <end position="29"/>
    </location>
</feature>
<dbReference type="EMBL" id="RBAH01000005">
    <property type="protein sequence ID" value="RKN85229.1"/>
    <property type="molecule type" value="Genomic_DNA"/>
</dbReference>
<evidence type="ECO:0000313" key="2">
    <source>
        <dbReference type="EMBL" id="RKN85229.1"/>
    </source>
</evidence>
<gene>
    <name evidence="2" type="ORF">D7M11_09070</name>
</gene>
<evidence type="ECO:0008006" key="4">
    <source>
        <dbReference type="Google" id="ProtNLM"/>
    </source>
</evidence>
<accession>A0A3B0CLX2</accession>
<evidence type="ECO:0000313" key="3">
    <source>
        <dbReference type="Proteomes" id="UP000282311"/>
    </source>
</evidence>
<dbReference type="Proteomes" id="UP000282311">
    <property type="component" value="Unassembled WGS sequence"/>
</dbReference>
<keyword evidence="3" id="KW-1185">Reference proteome</keyword>
<dbReference type="RefSeq" id="WP_120746881.1">
    <property type="nucleotide sequence ID" value="NZ_RBAH01000005.1"/>
</dbReference>
<evidence type="ECO:0000256" key="1">
    <source>
        <dbReference type="SAM" id="Phobius"/>
    </source>
</evidence>
<keyword evidence="1" id="KW-1133">Transmembrane helix</keyword>
<feature type="transmembrane region" description="Helical" evidence="1">
    <location>
        <begin position="82"/>
        <end position="104"/>
    </location>
</feature>
<feature type="transmembrane region" description="Helical" evidence="1">
    <location>
        <begin position="50"/>
        <end position="70"/>
    </location>
</feature>
<protein>
    <recommendedName>
        <fullName evidence="4">DUF2269 family protein</fullName>
    </recommendedName>
</protein>
<reference evidence="2 3" key="1">
    <citation type="journal article" date="2007" name="Int. J. Syst. Evol. Microbiol.">
        <title>Paenibacillus ginsengarvi sp. nov., isolated from soil from ginseng cultivation.</title>
        <authorList>
            <person name="Yoon M.H."/>
            <person name="Ten L.N."/>
            <person name="Im W.T."/>
        </authorList>
    </citation>
    <scope>NUCLEOTIDE SEQUENCE [LARGE SCALE GENOMIC DNA]</scope>
    <source>
        <strain evidence="2 3">KCTC 13059</strain>
    </source>
</reference>
<keyword evidence="1" id="KW-0812">Transmembrane</keyword>
<dbReference type="OrthoDB" id="2988102at2"/>
<feature type="transmembrane region" description="Helical" evidence="1">
    <location>
        <begin position="125"/>
        <end position="146"/>
    </location>
</feature>
<dbReference type="AlphaFoldDB" id="A0A3B0CLX2"/>
<organism evidence="2 3">
    <name type="scientific">Paenibacillus ginsengarvi</name>
    <dbReference type="NCBI Taxonomy" id="400777"/>
    <lineage>
        <taxon>Bacteria</taxon>
        <taxon>Bacillati</taxon>
        <taxon>Bacillota</taxon>
        <taxon>Bacilli</taxon>
        <taxon>Bacillales</taxon>
        <taxon>Paenibacillaceae</taxon>
        <taxon>Paenibacillus</taxon>
    </lineage>
</organism>
<name>A0A3B0CLX2_9BACL</name>
<keyword evidence="1" id="KW-0472">Membrane</keyword>
<comment type="caution">
    <text evidence="2">The sequence shown here is derived from an EMBL/GenBank/DDBJ whole genome shotgun (WGS) entry which is preliminary data.</text>
</comment>
<sequence>MFSFWLFIHLAGLCIWLGSIVAVAFLLVAMKKQLHSADVSALVRRTVRTFNMLTHPSAFLVLISGVLMIVEMGLGSDKPFWMTYMERVGGMIILLFIIAISIMGKRLMKRISGGTSQAVAASSSLSTYVTGLALSSVLVLSVIFVVSGKY</sequence>